<dbReference type="EMBL" id="SPRX01000091">
    <property type="protein sequence ID" value="TIC61638.1"/>
    <property type="molecule type" value="Genomic_DNA"/>
</dbReference>
<accession>A0A4T0LJG7</accession>
<evidence type="ECO:0000256" key="2">
    <source>
        <dbReference type="ARBA" id="ARBA00010694"/>
    </source>
</evidence>
<comment type="similarity">
    <text evidence="2">Belongs to the nucleotide-sugar transporter family. SLC35B subfamily.</text>
</comment>
<feature type="transmembrane region" description="Helical" evidence="10">
    <location>
        <begin position="185"/>
        <end position="202"/>
    </location>
</feature>
<protein>
    <recommendedName>
        <fullName evidence="9">UDP-galactose transporter homolog 1</fullName>
    </recommendedName>
</protein>
<evidence type="ECO:0000313" key="12">
    <source>
        <dbReference type="Proteomes" id="UP000310708"/>
    </source>
</evidence>
<feature type="transmembrane region" description="Helical" evidence="10">
    <location>
        <begin position="7"/>
        <end position="31"/>
    </location>
</feature>
<dbReference type="GO" id="GO:0005460">
    <property type="term" value="F:UDP-glucose transmembrane transporter activity"/>
    <property type="evidence" value="ECO:0007669"/>
    <property type="project" value="TreeGrafter"/>
</dbReference>
<dbReference type="InterPro" id="IPR037185">
    <property type="entry name" value="EmrE-like"/>
</dbReference>
<keyword evidence="3" id="KW-0813">Transport</keyword>
<evidence type="ECO:0000256" key="8">
    <source>
        <dbReference type="ARBA" id="ARBA00023136"/>
    </source>
</evidence>
<evidence type="ECO:0000313" key="11">
    <source>
        <dbReference type="EMBL" id="TIC61638.1"/>
    </source>
</evidence>
<dbReference type="GO" id="GO:0000139">
    <property type="term" value="C:Golgi membrane"/>
    <property type="evidence" value="ECO:0007669"/>
    <property type="project" value="TreeGrafter"/>
</dbReference>
<dbReference type="Proteomes" id="UP000310708">
    <property type="component" value="Unassembled WGS sequence"/>
</dbReference>
<keyword evidence="5 10" id="KW-0812">Transmembrane</keyword>
<dbReference type="GO" id="GO:0005789">
    <property type="term" value="C:endoplasmic reticulum membrane"/>
    <property type="evidence" value="ECO:0007669"/>
    <property type="project" value="UniProtKB-SubCell"/>
</dbReference>
<keyword evidence="6" id="KW-0256">Endoplasmic reticulum</keyword>
<feature type="transmembrane region" description="Helical" evidence="10">
    <location>
        <begin position="124"/>
        <end position="148"/>
    </location>
</feature>
<evidence type="ECO:0000256" key="3">
    <source>
        <dbReference type="ARBA" id="ARBA00022448"/>
    </source>
</evidence>
<reference evidence="11 12" key="1">
    <citation type="submission" date="2019-03" db="EMBL/GenBank/DDBJ databases">
        <title>Sequencing 25 genomes of Wallemia mellicola.</title>
        <authorList>
            <person name="Gostincar C."/>
        </authorList>
    </citation>
    <scope>NUCLEOTIDE SEQUENCE [LARGE SCALE GENOMIC DNA]</scope>
    <source>
        <strain evidence="11 12">EXF-757</strain>
    </source>
</reference>
<keyword evidence="8 10" id="KW-0472">Membrane</keyword>
<dbReference type="SUPFAM" id="SSF103481">
    <property type="entry name" value="Multidrug resistance efflux transporter EmrE"/>
    <property type="match status" value="1"/>
</dbReference>
<keyword evidence="7 10" id="KW-1133">Transmembrane helix</keyword>
<evidence type="ECO:0000256" key="4">
    <source>
        <dbReference type="ARBA" id="ARBA00022597"/>
    </source>
</evidence>
<feature type="transmembrane region" description="Helical" evidence="10">
    <location>
        <begin position="222"/>
        <end position="243"/>
    </location>
</feature>
<evidence type="ECO:0000256" key="6">
    <source>
        <dbReference type="ARBA" id="ARBA00022824"/>
    </source>
</evidence>
<comment type="caution">
    <text evidence="11">The sequence shown here is derived from an EMBL/GenBank/DDBJ whole genome shotgun (WGS) entry which is preliminary data.</text>
</comment>
<evidence type="ECO:0000256" key="5">
    <source>
        <dbReference type="ARBA" id="ARBA00022692"/>
    </source>
</evidence>
<feature type="transmembrane region" description="Helical" evidence="10">
    <location>
        <begin position="98"/>
        <end position="118"/>
    </location>
</feature>
<feature type="transmembrane region" description="Helical" evidence="10">
    <location>
        <begin position="51"/>
        <end position="77"/>
    </location>
</feature>
<dbReference type="InterPro" id="IPR013657">
    <property type="entry name" value="SCL35B1-4/HUT1"/>
</dbReference>
<dbReference type="GO" id="GO:0005459">
    <property type="term" value="F:UDP-galactose transmembrane transporter activity"/>
    <property type="evidence" value="ECO:0007669"/>
    <property type="project" value="TreeGrafter"/>
</dbReference>
<dbReference type="PANTHER" id="PTHR10778">
    <property type="entry name" value="SOLUTE CARRIER FAMILY 35 MEMBER B"/>
    <property type="match status" value="1"/>
</dbReference>
<proteinExistence type="inferred from homology"/>
<evidence type="ECO:0000256" key="1">
    <source>
        <dbReference type="ARBA" id="ARBA00004477"/>
    </source>
</evidence>
<evidence type="ECO:0000256" key="10">
    <source>
        <dbReference type="SAM" id="Phobius"/>
    </source>
</evidence>
<dbReference type="PANTHER" id="PTHR10778:SF10">
    <property type="entry name" value="SOLUTE CARRIER FAMILY 35 MEMBER B1"/>
    <property type="match status" value="1"/>
</dbReference>
<feature type="transmembrane region" description="Helical" evidence="10">
    <location>
        <begin position="298"/>
        <end position="318"/>
    </location>
</feature>
<name>A0A4T0LJG7_9BASI</name>
<gene>
    <name evidence="11" type="ORF">E3Q01_04289</name>
</gene>
<evidence type="ECO:0000256" key="7">
    <source>
        <dbReference type="ARBA" id="ARBA00022989"/>
    </source>
</evidence>
<evidence type="ECO:0000256" key="9">
    <source>
        <dbReference type="ARBA" id="ARBA00041103"/>
    </source>
</evidence>
<dbReference type="AlphaFoldDB" id="A0A4T0LJG7"/>
<keyword evidence="4" id="KW-0762">Sugar transport</keyword>
<dbReference type="Pfam" id="PF08449">
    <property type="entry name" value="UAA"/>
    <property type="match status" value="1"/>
</dbReference>
<feature type="transmembrane region" description="Helical" evidence="10">
    <location>
        <begin position="155"/>
        <end position="173"/>
    </location>
</feature>
<organism evidence="11 12">
    <name type="scientific">Wallemia mellicola</name>
    <dbReference type="NCBI Taxonomy" id="1708541"/>
    <lineage>
        <taxon>Eukaryota</taxon>
        <taxon>Fungi</taxon>
        <taxon>Dikarya</taxon>
        <taxon>Basidiomycota</taxon>
        <taxon>Wallemiomycotina</taxon>
        <taxon>Wallemiomycetes</taxon>
        <taxon>Wallemiales</taxon>
        <taxon>Wallemiaceae</taxon>
        <taxon>Wallemia</taxon>
    </lineage>
</organism>
<sequence>MSAYVGLLATSMTIVRLATCVSGVYACFLLWALVQEKLSTTAYANGENDDVYFRSSLFLNTVQSLASALSAFVYLNVRRTPGQSVKQLLAFNGGKTKYMLTGIVRVAVLQAIAQVLGFTSLKHISYPTMVLAKSCKLVPVMLMNVLIYRKKFAPYKYAVVLLVTIGISMFTLLKKSSKASTQTDSSFGLSLLFANLIIDGLINSSQDAIFQNHSINGTQMMFWMNLASSAVTSTAMIVGLPAIPLLGKTDSTSPEIYSAIHFVKAHPEVLKDIGMYAGCGALGQLFIFETLQHFGSLALVTITLTRKLFTILLSVFIYNHKLSSGQWAGAATVFAGISVEAAVKRKEVLDKRVFEEKKRSELKSL</sequence>
<comment type="subcellular location">
    <subcellularLocation>
        <location evidence="1">Endoplasmic reticulum membrane</location>
        <topology evidence="1">Multi-pass membrane protein</topology>
    </subcellularLocation>
</comment>